<evidence type="ECO:0000256" key="1">
    <source>
        <dbReference type="ARBA" id="ARBA00004651"/>
    </source>
</evidence>
<dbReference type="RefSeq" id="WP_280663014.1">
    <property type="nucleotide sequence ID" value="NZ_CP120374.1"/>
</dbReference>
<evidence type="ECO:0000256" key="2">
    <source>
        <dbReference type="ARBA" id="ARBA00022475"/>
    </source>
</evidence>
<evidence type="ECO:0000256" key="3">
    <source>
        <dbReference type="ARBA" id="ARBA00022692"/>
    </source>
</evidence>
<feature type="transmembrane region" description="Helical" evidence="6">
    <location>
        <begin position="140"/>
        <end position="158"/>
    </location>
</feature>
<protein>
    <submittedName>
        <fullName evidence="7">ABC transporter permease</fullName>
    </submittedName>
</protein>
<feature type="transmembrane region" description="Helical" evidence="6">
    <location>
        <begin position="178"/>
        <end position="199"/>
    </location>
</feature>
<dbReference type="Pfam" id="PF02653">
    <property type="entry name" value="BPD_transp_2"/>
    <property type="match status" value="1"/>
</dbReference>
<feature type="transmembrane region" description="Helical" evidence="6">
    <location>
        <begin position="32"/>
        <end position="51"/>
    </location>
</feature>
<reference evidence="7 8" key="1">
    <citation type="submission" date="2023-03" db="EMBL/GenBank/DDBJ databases">
        <authorList>
            <person name="Kaur S."/>
            <person name="Espinosa-Saiz D."/>
            <person name="Velazquez E."/>
            <person name="Menendez E."/>
            <person name="diCenzo G.C."/>
        </authorList>
    </citation>
    <scope>NUCLEOTIDE SEQUENCE [LARGE SCALE GENOMIC DNA]</scope>
    <source>
        <strain evidence="7 8">LMG 24692</strain>
    </source>
</reference>
<feature type="transmembrane region" description="Helical" evidence="6">
    <location>
        <begin position="88"/>
        <end position="107"/>
    </location>
</feature>
<organism evidence="7 8">
    <name type="scientific">Sinorhizobium garamanticum</name>
    <dbReference type="NCBI Taxonomy" id="680247"/>
    <lineage>
        <taxon>Bacteria</taxon>
        <taxon>Pseudomonadati</taxon>
        <taxon>Pseudomonadota</taxon>
        <taxon>Alphaproteobacteria</taxon>
        <taxon>Hyphomicrobiales</taxon>
        <taxon>Rhizobiaceae</taxon>
        <taxon>Sinorhizobium/Ensifer group</taxon>
        <taxon>Sinorhizobium</taxon>
    </lineage>
</organism>
<feature type="transmembrane region" description="Helical" evidence="6">
    <location>
        <begin position="262"/>
        <end position="295"/>
    </location>
</feature>
<accession>A0ABY8DJF5</accession>
<keyword evidence="3 6" id="KW-0812">Transmembrane</keyword>
<evidence type="ECO:0000256" key="4">
    <source>
        <dbReference type="ARBA" id="ARBA00022989"/>
    </source>
</evidence>
<sequence length="334" mass="34220">MTTQTTSSSTETPISKASASQGNWRNVLNRSWIGALIAAFILWLVAGYATGTLSLSFLLANATIAGFLALAGTAQMIVIASGPGNFDLSLPFVITFGAYVMSAGIAGDDNIVGSLALTLLVGALAGAVNAALIVRLRIPAIVATLASGYIIYSFIVAIQSGGFSRIGGLFEASLRMRVWGISGALAVSIVTLLVVTILLSRTVFGLQLHALGQNGEAARLAGVRRGWLVLGAFVLSGVLAAWLGVLLTTYQGGVSADVGRSYLLGSVAAVVVGGTRITGGVTSVLGTAIGALVLTLAQSDLILLQFSIGAQYVIQGLIVLVTVCLVAIRSPERR</sequence>
<dbReference type="InterPro" id="IPR001851">
    <property type="entry name" value="ABC_transp_permease"/>
</dbReference>
<keyword evidence="5 6" id="KW-0472">Membrane</keyword>
<feature type="transmembrane region" description="Helical" evidence="6">
    <location>
        <begin position="58"/>
        <end position="82"/>
    </location>
</feature>
<gene>
    <name evidence="7" type="ORF">PZN02_004656</name>
</gene>
<feature type="transmembrane region" description="Helical" evidence="6">
    <location>
        <begin position="301"/>
        <end position="328"/>
    </location>
</feature>
<keyword evidence="2" id="KW-1003">Cell membrane</keyword>
<evidence type="ECO:0000313" key="8">
    <source>
        <dbReference type="Proteomes" id="UP001229355"/>
    </source>
</evidence>
<dbReference type="EMBL" id="CP120374">
    <property type="protein sequence ID" value="WEX91050.1"/>
    <property type="molecule type" value="Genomic_DNA"/>
</dbReference>
<dbReference type="Proteomes" id="UP001229355">
    <property type="component" value="Chromosome 2"/>
</dbReference>
<feature type="transmembrane region" description="Helical" evidence="6">
    <location>
        <begin position="227"/>
        <end position="250"/>
    </location>
</feature>
<keyword evidence="4 6" id="KW-1133">Transmembrane helix</keyword>
<name>A0ABY8DJF5_9HYPH</name>
<evidence type="ECO:0000313" key="7">
    <source>
        <dbReference type="EMBL" id="WEX91050.1"/>
    </source>
</evidence>
<feature type="transmembrane region" description="Helical" evidence="6">
    <location>
        <begin position="114"/>
        <end position="134"/>
    </location>
</feature>
<dbReference type="PANTHER" id="PTHR32196">
    <property type="entry name" value="ABC TRANSPORTER PERMEASE PROTEIN YPHD-RELATED-RELATED"/>
    <property type="match status" value="1"/>
</dbReference>
<comment type="subcellular location">
    <subcellularLocation>
        <location evidence="1">Cell membrane</location>
        <topology evidence="1">Multi-pass membrane protein</topology>
    </subcellularLocation>
</comment>
<evidence type="ECO:0000256" key="6">
    <source>
        <dbReference type="SAM" id="Phobius"/>
    </source>
</evidence>
<dbReference type="CDD" id="cd06579">
    <property type="entry name" value="TM_PBP1_transp_AraH_like"/>
    <property type="match status" value="1"/>
</dbReference>
<proteinExistence type="predicted"/>
<keyword evidence="8" id="KW-1185">Reference proteome</keyword>
<evidence type="ECO:0000256" key="5">
    <source>
        <dbReference type="ARBA" id="ARBA00023136"/>
    </source>
</evidence>